<dbReference type="AlphaFoldDB" id="A0A8S1SDU1"/>
<comment type="caution">
    <text evidence="1">The sequence shown here is derived from an EMBL/GenBank/DDBJ whole genome shotgun (WGS) entry which is preliminary data.</text>
</comment>
<proteinExistence type="predicted"/>
<dbReference type="Proteomes" id="UP000683925">
    <property type="component" value="Unassembled WGS sequence"/>
</dbReference>
<dbReference type="OrthoDB" id="10416250at2759"/>
<accession>A0A8S1SDU1</accession>
<reference evidence="1" key="1">
    <citation type="submission" date="2021-01" db="EMBL/GenBank/DDBJ databases">
        <authorList>
            <consortium name="Genoscope - CEA"/>
            <person name="William W."/>
        </authorList>
    </citation>
    <scope>NUCLEOTIDE SEQUENCE</scope>
</reference>
<sequence>MINPNRKQTPGNQFYQCFLNAINLEMLPQQYNKKNIVKIKSYSIKKKPSLAIQHQKNKINRFRIEYQISQQYLQVEKINSMLPKYLLEQMTIKKIPTSKTGTQNLIPFCVVLQDNSVQLKNKSYLINHLVQKNNKNRLRHLNKNLQFRLQKRQGKDKRN</sequence>
<keyword evidence="2" id="KW-1185">Reference proteome</keyword>
<dbReference type="EMBL" id="CAJJDP010000008">
    <property type="protein sequence ID" value="CAD8138263.1"/>
    <property type="molecule type" value="Genomic_DNA"/>
</dbReference>
<protein>
    <submittedName>
        <fullName evidence="1">Uncharacterized protein</fullName>
    </submittedName>
</protein>
<name>A0A8S1SDU1_PAROT</name>
<organism evidence="1 2">
    <name type="scientific">Paramecium octaurelia</name>
    <dbReference type="NCBI Taxonomy" id="43137"/>
    <lineage>
        <taxon>Eukaryota</taxon>
        <taxon>Sar</taxon>
        <taxon>Alveolata</taxon>
        <taxon>Ciliophora</taxon>
        <taxon>Intramacronucleata</taxon>
        <taxon>Oligohymenophorea</taxon>
        <taxon>Peniculida</taxon>
        <taxon>Parameciidae</taxon>
        <taxon>Paramecium</taxon>
    </lineage>
</organism>
<gene>
    <name evidence="1" type="ORF">POCTA_138.1.T0090290</name>
</gene>
<evidence type="ECO:0000313" key="2">
    <source>
        <dbReference type="Proteomes" id="UP000683925"/>
    </source>
</evidence>
<evidence type="ECO:0000313" key="1">
    <source>
        <dbReference type="EMBL" id="CAD8138263.1"/>
    </source>
</evidence>